<accession>J9FG18</accession>
<comment type="caution">
    <text evidence="2">The sequence shown here is derived from an EMBL/GenBank/DDBJ whole genome shotgun (WGS) entry which is preliminary data.</text>
</comment>
<dbReference type="EMBL" id="AMCI01006999">
    <property type="protein sequence ID" value="EJW93383.1"/>
    <property type="molecule type" value="Genomic_DNA"/>
</dbReference>
<reference evidence="2" key="1">
    <citation type="journal article" date="2012" name="PLoS ONE">
        <title>Gene sets for utilization of primary and secondary nutrition supplies in the distal gut of endangered iberian lynx.</title>
        <authorList>
            <person name="Alcaide M."/>
            <person name="Messina E."/>
            <person name="Richter M."/>
            <person name="Bargiela R."/>
            <person name="Peplies J."/>
            <person name="Huws S.A."/>
            <person name="Newbold C.J."/>
            <person name="Golyshin P.N."/>
            <person name="Simon M.A."/>
            <person name="Lopez G."/>
            <person name="Yakimov M.M."/>
            <person name="Ferrer M."/>
        </authorList>
    </citation>
    <scope>NUCLEOTIDE SEQUENCE</scope>
</reference>
<dbReference type="Pfam" id="PF01636">
    <property type="entry name" value="APH"/>
    <property type="match status" value="1"/>
</dbReference>
<gene>
    <name evidence="2" type="ORF">EVA_18507</name>
</gene>
<dbReference type="InterPro" id="IPR011009">
    <property type="entry name" value="Kinase-like_dom_sf"/>
</dbReference>
<dbReference type="PANTHER" id="PTHR21064">
    <property type="entry name" value="AMINOGLYCOSIDE PHOSPHOTRANSFERASE DOMAIN-CONTAINING PROTEIN-RELATED"/>
    <property type="match status" value="1"/>
</dbReference>
<dbReference type="SUPFAM" id="SSF56112">
    <property type="entry name" value="Protein kinase-like (PK-like)"/>
    <property type="match status" value="1"/>
</dbReference>
<evidence type="ECO:0000313" key="2">
    <source>
        <dbReference type="EMBL" id="EJW93383.1"/>
    </source>
</evidence>
<dbReference type="PANTHER" id="PTHR21064:SF5">
    <property type="entry name" value="SLR1880 PROTEIN"/>
    <property type="match status" value="1"/>
</dbReference>
<dbReference type="Gene3D" id="3.90.1200.10">
    <property type="match status" value="1"/>
</dbReference>
<proteinExistence type="predicted"/>
<evidence type="ECO:0000259" key="1">
    <source>
        <dbReference type="Pfam" id="PF01636"/>
    </source>
</evidence>
<protein>
    <submittedName>
        <fullName evidence="2">Mucin-desulfating sulfatase</fullName>
    </submittedName>
</protein>
<feature type="domain" description="Aminoglycoside phosphotransferase" evidence="1">
    <location>
        <begin position="20"/>
        <end position="257"/>
    </location>
</feature>
<dbReference type="InterPro" id="IPR002575">
    <property type="entry name" value="Aminoglycoside_PTrfase"/>
</dbReference>
<organism evidence="2">
    <name type="scientific">gut metagenome</name>
    <dbReference type="NCBI Taxonomy" id="749906"/>
    <lineage>
        <taxon>unclassified sequences</taxon>
        <taxon>metagenomes</taxon>
        <taxon>organismal metagenomes</taxon>
    </lineage>
</organism>
<name>J9FG18_9ZZZZ</name>
<dbReference type="AlphaFoldDB" id="J9FG18"/>
<dbReference type="InterPro" id="IPR050249">
    <property type="entry name" value="Pseudomonas-type_ThrB"/>
</dbReference>
<sequence length="361" mass="41293">MEMNLQQIAAQFDIQGVVSEVKPLGNGLINTTYQVITEGDAPNYVLQHINNAIFPDVDMLMKNIVAVTSHIRAKYEAQGVDDIDRKVLSFIPAKDGKYYYFDGEKYWRVMYLIPDTISQSAVTPESSYIVGETFGNFQAMLADIPVELGETIKDFHNMEFRLWQLREAVKENKAGRLADVQWLVDELENRAEEMCKGERLFREGKLAKRICHCDTKVDNILFDQNGDVLCVIDLDTVMPNFIFSDFGDFLRSAANTGAEDDKNLDNVNFNMDIFKAFTEGYLKSARVFLTPLEIENLPYAAALFPYMQTVRFLADYINGDTYYKIQYPEHNLVRSKAQFKLLQSVEAHQPEMQAFIQAQLA</sequence>